<evidence type="ECO:0000256" key="5">
    <source>
        <dbReference type="SAM" id="MobiDB-lite"/>
    </source>
</evidence>
<dbReference type="GO" id="GO:0008170">
    <property type="term" value="F:N-methyltransferase activity"/>
    <property type="evidence" value="ECO:0007669"/>
    <property type="project" value="InterPro"/>
</dbReference>
<dbReference type="InterPro" id="IPR002941">
    <property type="entry name" value="DNA_methylase_N4/N6"/>
</dbReference>
<keyword evidence="2 7" id="KW-0489">Methyltransferase</keyword>
<dbReference type="EMBL" id="FNLM01000020">
    <property type="protein sequence ID" value="SDT85659.1"/>
    <property type="molecule type" value="Genomic_DNA"/>
</dbReference>
<proteinExistence type="inferred from homology"/>
<dbReference type="GO" id="GO:0032259">
    <property type="term" value="P:methylation"/>
    <property type="evidence" value="ECO:0007669"/>
    <property type="project" value="UniProtKB-KW"/>
</dbReference>
<reference evidence="7 8" key="1">
    <citation type="submission" date="2016-10" db="EMBL/GenBank/DDBJ databases">
        <authorList>
            <person name="de Groot N.N."/>
        </authorList>
    </citation>
    <scope>NUCLEOTIDE SEQUENCE [LARGE SCALE GENOMIC DNA]</scope>
    <source>
        <strain evidence="7 8">DSM 44215</strain>
    </source>
</reference>
<dbReference type="InterPro" id="IPR029063">
    <property type="entry name" value="SAM-dependent_MTases_sf"/>
</dbReference>
<feature type="domain" description="DNA methylase N-4/N-6" evidence="6">
    <location>
        <begin position="29"/>
        <end position="222"/>
    </location>
</feature>
<dbReference type="RefSeq" id="WP_074848270.1">
    <property type="nucleotide sequence ID" value="NZ_FNLM01000020.1"/>
</dbReference>
<dbReference type="Proteomes" id="UP000183180">
    <property type="component" value="Unassembled WGS sequence"/>
</dbReference>
<gene>
    <name evidence="7" type="ORF">SAMN04488548_12042</name>
</gene>
<dbReference type="STRING" id="158898.SAMN04488548_12042"/>
<dbReference type="InterPro" id="IPR001091">
    <property type="entry name" value="RM_Methyltransferase"/>
</dbReference>
<keyword evidence="3 7" id="KW-0808">Transferase</keyword>
<dbReference type="Pfam" id="PF01555">
    <property type="entry name" value="N6_N4_Mtase"/>
    <property type="match status" value="1"/>
</dbReference>
<dbReference type="AlphaFoldDB" id="A0A1H2DS26"/>
<feature type="region of interest" description="Disordered" evidence="5">
    <location>
        <begin position="251"/>
        <end position="285"/>
    </location>
</feature>
<evidence type="ECO:0000259" key="6">
    <source>
        <dbReference type="Pfam" id="PF01555"/>
    </source>
</evidence>
<sequence>MSIYYQDDLVTLYHGDCREVMADMADRSVDVVITDPPYTERTHGMAKTNRGAGHGIKAVTFAAISDADLRAVLAECGRVSASWVVTSLDYAHAFAFDQGPPVGLRSLRIGVWVKPNPMPQISADRPGQGWEAISFLHRADTKPAWNGGGKAGVWTYPVVQNTGHPTAKPLPMVEDWVRLFTNASETVFDPFAGSGTTLIAAANENRKAVGVELEERYCELIAKRLSNQTMALDFGMRHECRGAPPDRRCRHVGATPPRPPPVLGVGERTHRVRHLARRRPPPGPR</sequence>
<evidence type="ECO:0000256" key="1">
    <source>
        <dbReference type="ARBA" id="ARBA00006594"/>
    </source>
</evidence>
<feature type="compositionally biased region" description="Basic residues" evidence="5">
    <location>
        <begin position="270"/>
        <end position="285"/>
    </location>
</feature>
<evidence type="ECO:0000256" key="2">
    <source>
        <dbReference type="ARBA" id="ARBA00022603"/>
    </source>
</evidence>
<dbReference type="GO" id="GO:0005737">
    <property type="term" value="C:cytoplasm"/>
    <property type="evidence" value="ECO:0007669"/>
    <property type="project" value="TreeGrafter"/>
</dbReference>
<dbReference type="GO" id="GO:0003677">
    <property type="term" value="F:DNA binding"/>
    <property type="evidence" value="ECO:0007669"/>
    <property type="project" value="InterPro"/>
</dbReference>
<evidence type="ECO:0000256" key="3">
    <source>
        <dbReference type="ARBA" id="ARBA00022679"/>
    </source>
</evidence>
<dbReference type="Gene3D" id="3.40.50.150">
    <property type="entry name" value="Vaccinia Virus protein VP39"/>
    <property type="match status" value="1"/>
</dbReference>
<dbReference type="SUPFAM" id="SSF53335">
    <property type="entry name" value="S-adenosyl-L-methionine-dependent methyltransferases"/>
    <property type="match status" value="1"/>
</dbReference>
<dbReference type="GO" id="GO:0009007">
    <property type="term" value="F:site-specific DNA-methyltransferase (adenine-specific) activity"/>
    <property type="evidence" value="ECO:0007669"/>
    <property type="project" value="TreeGrafter"/>
</dbReference>
<evidence type="ECO:0000256" key="4">
    <source>
        <dbReference type="RuleBase" id="RU362026"/>
    </source>
</evidence>
<dbReference type="PRINTS" id="PR00508">
    <property type="entry name" value="S21N4MTFRASE"/>
</dbReference>
<dbReference type="EC" id="2.1.1.-" evidence="4"/>
<protein>
    <recommendedName>
        <fullName evidence="4">Methyltransferase</fullName>
        <ecNumber evidence="4">2.1.1.-</ecNumber>
    </recommendedName>
</protein>
<comment type="similarity">
    <text evidence="1 4">Belongs to the N(4)/N(6)-methyltransferase family.</text>
</comment>
<evidence type="ECO:0000313" key="8">
    <source>
        <dbReference type="Proteomes" id="UP000183180"/>
    </source>
</evidence>
<accession>A0A1H2DS26</accession>
<name>A0A1H2DS26_9ACTN</name>
<dbReference type="PANTHER" id="PTHR13370">
    <property type="entry name" value="RNA METHYLASE-RELATED"/>
    <property type="match status" value="1"/>
</dbReference>
<organism evidence="7 8">
    <name type="scientific">Gordonia westfalica</name>
    <dbReference type="NCBI Taxonomy" id="158898"/>
    <lineage>
        <taxon>Bacteria</taxon>
        <taxon>Bacillati</taxon>
        <taxon>Actinomycetota</taxon>
        <taxon>Actinomycetes</taxon>
        <taxon>Mycobacteriales</taxon>
        <taxon>Gordoniaceae</taxon>
        <taxon>Gordonia</taxon>
    </lineage>
</organism>
<dbReference type="InterPro" id="IPR002052">
    <property type="entry name" value="DNA_methylase_N6_adenine_CS"/>
</dbReference>
<evidence type="ECO:0000313" key="7">
    <source>
        <dbReference type="EMBL" id="SDT85659.1"/>
    </source>
</evidence>
<dbReference type="PROSITE" id="PS00092">
    <property type="entry name" value="N6_MTASE"/>
    <property type="match status" value="1"/>
</dbReference>
<dbReference type="PANTHER" id="PTHR13370:SF3">
    <property type="entry name" value="TRNA (GUANINE(10)-N2)-METHYLTRANSFERASE HOMOLOG"/>
    <property type="match status" value="1"/>
</dbReference>